<accession>A0A1R1LCE2</accession>
<dbReference type="PANTHER" id="PTHR38133:SF1">
    <property type="entry name" value="SLR1429 PROTEIN"/>
    <property type="match status" value="1"/>
</dbReference>
<feature type="domain" description="SWIM-type" evidence="3">
    <location>
        <begin position="136"/>
        <end position="171"/>
    </location>
</feature>
<name>A0A1R1LCE2_9MICC</name>
<comment type="caution">
    <text evidence="4">The sequence shown here is derived from an EMBL/GenBank/DDBJ whole genome shotgun (WGS) entry which is preliminary data.</text>
</comment>
<dbReference type="Pfam" id="PF04434">
    <property type="entry name" value="SWIM"/>
    <property type="match status" value="1"/>
</dbReference>
<evidence type="ECO:0000256" key="2">
    <source>
        <dbReference type="SAM" id="MobiDB-lite"/>
    </source>
</evidence>
<dbReference type="STRING" id="554083.BKD30_06485"/>
<reference evidence="4 5" key="1">
    <citation type="submission" date="2016-12" db="EMBL/GenBank/DDBJ databases">
        <title>Draft genome of Tersicoccus phoenicis 1P05MA.</title>
        <authorList>
            <person name="Nakajima Y."/>
            <person name="Yoshizawa S."/>
            <person name="Nakamura K."/>
            <person name="Ogura Y."/>
            <person name="Hayashi T."/>
            <person name="Kogure K."/>
        </authorList>
    </citation>
    <scope>NUCLEOTIDE SEQUENCE [LARGE SCALE GENOMIC DNA]</scope>
    <source>
        <strain evidence="4 5">1p05MA</strain>
    </source>
</reference>
<sequence length="280" mass="30809">MSRRRNDSPFFPPSTPRRVHGGVKARSVRGAIGTSWWSGRFIEVLETLGVGARLQRGRNYARRGQVMSLDIDAGTVLASVQGSRAKPYRVRIGLRAFGKAEWASVEEALAGNAWYVATLLAGEMPADIEDVFTGVGLSLFPRGADELSLDCSCPDWEVPCKHLAAVFYLLAEQFDDDPFRILAWRGREREDLLGRMHEADSAGGNETRAGAPLTDVLDTFYVSPAPLPQRRRSVGGALLLDQLPPVDVTVRSRPLTEVLRPVYAALRKSAERPSDPVDRP</sequence>
<dbReference type="AlphaFoldDB" id="A0A1R1LCE2"/>
<evidence type="ECO:0000313" key="5">
    <source>
        <dbReference type="Proteomes" id="UP000187085"/>
    </source>
</evidence>
<keyword evidence="5" id="KW-1185">Reference proteome</keyword>
<proteinExistence type="predicted"/>
<dbReference type="PANTHER" id="PTHR38133">
    <property type="entry name" value="SLR1429 PROTEIN"/>
    <property type="match status" value="1"/>
</dbReference>
<evidence type="ECO:0000259" key="3">
    <source>
        <dbReference type="PROSITE" id="PS50966"/>
    </source>
</evidence>
<dbReference type="InterPro" id="IPR007527">
    <property type="entry name" value="Znf_SWIM"/>
</dbReference>
<evidence type="ECO:0000313" key="4">
    <source>
        <dbReference type="EMBL" id="OMH25190.1"/>
    </source>
</evidence>
<keyword evidence="1" id="KW-0862">Zinc</keyword>
<dbReference type="PROSITE" id="PS50966">
    <property type="entry name" value="ZF_SWIM"/>
    <property type="match status" value="1"/>
</dbReference>
<keyword evidence="1" id="KW-0863">Zinc-finger</keyword>
<keyword evidence="1" id="KW-0479">Metal-binding</keyword>
<organism evidence="4 5">
    <name type="scientific">Tersicoccus phoenicis</name>
    <dbReference type="NCBI Taxonomy" id="554083"/>
    <lineage>
        <taxon>Bacteria</taxon>
        <taxon>Bacillati</taxon>
        <taxon>Actinomycetota</taxon>
        <taxon>Actinomycetes</taxon>
        <taxon>Micrococcales</taxon>
        <taxon>Micrococcaceae</taxon>
        <taxon>Tersicoccus</taxon>
    </lineage>
</organism>
<feature type="region of interest" description="Disordered" evidence="2">
    <location>
        <begin position="1"/>
        <end position="20"/>
    </location>
</feature>
<protein>
    <recommendedName>
        <fullName evidence="3">SWIM-type domain-containing protein</fullName>
    </recommendedName>
</protein>
<evidence type="ECO:0000256" key="1">
    <source>
        <dbReference type="PROSITE-ProRule" id="PRU00325"/>
    </source>
</evidence>
<dbReference type="Proteomes" id="UP000187085">
    <property type="component" value="Unassembled WGS sequence"/>
</dbReference>
<dbReference type="GO" id="GO:0008270">
    <property type="term" value="F:zinc ion binding"/>
    <property type="evidence" value="ECO:0007669"/>
    <property type="project" value="UniProtKB-KW"/>
</dbReference>
<dbReference type="EMBL" id="MRDE01000035">
    <property type="protein sequence ID" value="OMH25190.1"/>
    <property type="molecule type" value="Genomic_DNA"/>
</dbReference>
<gene>
    <name evidence="4" type="ORF">BKD30_06485</name>
</gene>